<evidence type="ECO:0000256" key="5">
    <source>
        <dbReference type="SAM" id="Phobius"/>
    </source>
</evidence>
<gene>
    <name evidence="8" type="ORF">HaLaN_13244</name>
</gene>
<organism evidence="8 9">
    <name type="scientific">Haematococcus lacustris</name>
    <name type="common">Green alga</name>
    <name type="synonym">Haematococcus pluvialis</name>
    <dbReference type="NCBI Taxonomy" id="44745"/>
    <lineage>
        <taxon>Eukaryota</taxon>
        <taxon>Viridiplantae</taxon>
        <taxon>Chlorophyta</taxon>
        <taxon>core chlorophytes</taxon>
        <taxon>Chlorophyceae</taxon>
        <taxon>CS clade</taxon>
        <taxon>Chlamydomonadales</taxon>
        <taxon>Haematococcaceae</taxon>
        <taxon>Haematococcus</taxon>
    </lineage>
</organism>
<dbReference type="AlphaFoldDB" id="A0A699Z2H5"/>
<dbReference type="SUPFAM" id="SSF103481">
    <property type="entry name" value="Multidrug resistance efflux transporter EmrE"/>
    <property type="match status" value="1"/>
</dbReference>
<accession>A0A699Z2H5</accession>
<feature type="transmembrane region" description="Helical" evidence="5">
    <location>
        <begin position="89"/>
        <end position="107"/>
    </location>
</feature>
<keyword evidence="6" id="KW-0732">Signal</keyword>
<feature type="transmembrane region" description="Helical" evidence="5">
    <location>
        <begin position="57"/>
        <end position="83"/>
    </location>
</feature>
<dbReference type="InterPro" id="IPR004853">
    <property type="entry name" value="Sugar_P_trans_dom"/>
</dbReference>
<evidence type="ECO:0000259" key="7">
    <source>
        <dbReference type="Pfam" id="PF03151"/>
    </source>
</evidence>
<dbReference type="InterPro" id="IPR037185">
    <property type="entry name" value="EmrE-like"/>
</dbReference>
<comment type="caution">
    <text evidence="8">The sequence shown here is derived from an EMBL/GenBank/DDBJ whole genome shotgun (WGS) entry which is preliminary data.</text>
</comment>
<feature type="domain" description="Sugar phosphate transporter" evidence="7">
    <location>
        <begin position="134"/>
        <end position="234"/>
    </location>
</feature>
<comment type="subcellular location">
    <subcellularLocation>
        <location evidence="1">Membrane</location>
        <topology evidence="1">Multi-pass membrane protein</topology>
    </subcellularLocation>
</comment>
<dbReference type="InterPro" id="IPR050186">
    <property type="entry name" value="TPT_transporter"/>
</dbReference>
<feature type="domain" description="Sugar phosphate transporter" evidence="7">
    <location>
        <begin position="2"/>
        <end position="119"/>
    </location>
</feature>
<keyword evidence="3 5" id="KW-1133">Transmembrane helix</keyword>
<feature type="chain" id="PRO_5025633025" evidence="6">
    <location>
        <begin position="19"/>
        <end position="246"/>
    </location>
</feature>
<reference evidence="8 9" key="1">
    <citation type="submission" date="2020-02" db="EMBL/GenBank/DDBJ databases">
        <title>Draft genome sequence of Haematococcus lacustris strain NIES-144.</title>
        <authorList>
            <person name="Morimoto D."/>
            <person name="Nakagawa S."/>
            <person name="Yoshida T."/>
            <person name="Sawayama S."/>
        </authorList>
    </citation>
    <scope>NUCLEOTIDE SEQUENCE [LARGE SCALE GENOMIC DNA]</scope>
    <source>
        <strain evidence="8 9">NIES-144</strain>
    </source>
</reference>
<keyword evidence="2 5" id="KW-0812">Transmembrane</keyword>
<evidence type="ECO:0000313" key="8">
    <source>
        <dbReference type="EMBL" id="GFH16757.1"/>
    </source>
</evidence>
<feature type="transmembrane region" description="Helical" evidence="5">
    <location>
        <begin position="159"/>
        <end position="178"/>
    </location>
</feature>
<sequence>MSALQFVLQHLLARLVFLTGLVSRTSKPDMGWMAYLRNVVPNGITTGLDIGFSNMSLVFITMSFYTMCKSTVPVYLLLFAFLWRIEKPSWELAAVVAIICSGLVLLVEGESSFNAIGFALVLELLTPIMAATVLLLSLACEHLFTVLPASPYFSSYSHTALSLAIVLVGATLAFLMVWTEFCVIKETSALTFMIAGTCKEVVTVIVAVLVFGDRFGPVNGVGLAIVILGVLLYNWQKLQRSFQVAR</sequence>
<feature type="signal peptide" evidence="6">
    <location>
        <begin position="1"/>
        <end position="18"/>
    </location>
</feature>
<name>A0A699Z2H5_HAELA</name>
<evidence type="ECO:0000256" key="2">
    <source>
        <dbReference type="ARBA" id="ARBA00022692"/>
    </source>
</evidence>
<proteinExistence type="predicted"/>
<evidence type="ECO:0000256" key="6">
    <source>
        <dbReference type="SAM" id="SignalP"/>
    </source>
</evidence>
<dbReference type="Proteomes" id="UP000485058">
    <property type="component" value="Unassembled WGS sequence"/>
</dbReference>
<feature type="transmembrane region" description="Helical" evidence="5">
    <location>
        <begin position="119"/>
        <end position="139"/>
    </location>
</feature>
<feature type="transmembrane region" description="Helical" evidence="5">
    <location>
        <begin position="218"/>
        <end position="236"/>
    </location>
</feature>
<evidence type="ECO:0000256" key="3">
    <source>
        <dbReference type="ARBA" id="ARBA00022989"/>
    </source>
</evidence>
<dbReference type="Pfam" id="PF03151">
    <property type="entry name" value="TPT"/>
    <property type="match status" value="2"/>
</dbReference>
<feature type="transmembrane region" description="Helical" evidence="5">
    <location>
        <begin position="190"/>
        <end position="212"/>
    </location>
</feature>
<dbReference type="PANTHER" id="PTHR11132">
    <property type="entry name" value="SOLUTE CARRIER FAMILY 35"/>
    <property type="match status" value="1"/>
</dbReference>
<keyword evidence="4 5" id="KW-0472">Membrane</keyword>
<evidence type="ECO:0000256" key="4">
    <source>
        <dbReference type="ARBA" id="ARBA00023136"/>
    </source>
</evidence>
<protein>
    <submittedName>
        <fullName evidence="8">TPT domain-containing protein</fullName>
    </submittedName>
</protein>
<dbReference type="GO" id="GO:0016020">
    <property type="term" value="C:membrane"/>
    <property type="evidence" value="ECO:0007669"/>
    <property type="project" value="UniProtKB-SubCell"/>
</dbReference>
<evidence type="ECO:0000313" key="9">
    <source>
        <dbReference type="Proteomes" id="UP000485058"/>
    </source>
</evidence>
<evidence type="ECO:0000256" key="1">
    <source>
        <dbReference type="ARBA" id="ARBA00004141"/>
    </source>
</evidence>
<keyword evidence="9" id="KW-1185">Reference proteome</keyword>
<dbReference type="EMBL" id="BLLF01001047">
    <property type="protein sequence ID" value="GFH16757.1"/>
    <property type="molecule type" value="Genomic_DNA"/>
</dbReference>